<feature type="compositionally biased region" description="Acidic residues" evidence="1">
    <location>
        <begin position="63"/>
        <end position="77"/>
    </location>
</feature>
<feature type="compositionally biased region" description="Basic and acidic residues" evidence="1">
    <location>
        <begin position="141"/>
        <end position="158"/>
    </location>
</feature>
<feature type="compositionally biased region" description="Basic and acidic residues" evidence="1">
    <location>
        <begin position="223"/>
        <end position="236"/>
    </location>
</feature>
<dbReference type="GeneID" id="5472814"/>
<dbReference type="Proteomes" id="UP000008333">
    <property type="component" value="Unassembled WGS sequence"/>
</dbReference>
<dbReference type="InParanoid" id="A5K9S9"/>
<reference evidence="4 5" key="1">
    <citation type="journal article" date="2008" name="Nature">
        <title>Comparative genomics of the neglected human malaria parasite Plasmodium vivax.</title>
        <authorList>
            <person name="Carlton J.M."/>
            <person name="Adams J.H."/>
            <person name="Silva J.C."/>
            <person name="Bidwell S.L."/>
            <person name="Lorenzi H."/>
            <person name="Caler E."/>
            <person name="Crabtree J."/>
            <person name="Angiuoli S.V."/>
            <person name="Merino E.F."/>
            <person name="Amedeo P."/>
            <person name="Cheng Q."/>
            <person name="Coulson R.M."/>
            <person name="Crabb B.S."/>
            <person name="Del Portillo H.A."/>
            <person name="Essien K."/>
            <person name="Feldblyum T.V."/>
            <person name="Fernandez-Becerra C."/>
            <person name="Gilson P.R."/>
            <person name="Gueye A.H."/>
            <person name="Guo X."/>
            <person name="Kang'a S."/>
            <person name="Kooij T.W."/>
            <person name="Korsinczky M."/>
            <person name="Meyer E.V."/>
            <person name="Nene V."/>
            <person name="Paulsen I."/>
            <person name="White O."/>
            <person name="Ralph S.A."/>
            <person name="Ren Q."/>
            <person name="Sargeant T.J."/>
            <person name="Salzberg S.L."/>
            <person name="Stoeckert C.J."/>
            <person name="Sullivan S.A."/>
            <person name="Yamamoto M.M."/>
            <person name="Hoffman S.L."/>
            <person name="Wortman J.R."/>
            <person name="Gardner M.J."/>
            <person name="Galinski M.R."/>
            <person name="Barnwell J.W."/>
            <person name="Fraser-Liggett C.M."/>
        </authorList>
    </citation>
    <scope>NUCLEOTIDE SEQUENCE [LARGE SCALE GENOMIC DNA]</scope>
    <source>
        <strain evidence="4 5">Salvador I</strain>
    </source>
</reference>
<gene>
    <name evidence="4" type="ORF">PVX_081345</name>
</gene>
<feature type="compositionally biased region" description="Basic and acidic residues" evidence="1">
    <location>
        <begin position="29"/>
        <end position="43"/>
    </location>
</feature>
<protein>
    <recommendedName>
        <fullName evidence="6">Secreted ookinete protein</fullName>
    </recommendedName>
</protein>
<dbReference type="STRING" id="126793.A5K9S9"/>
<evidence type="ECO:0000256" key="3">
    <source>
        <dbReference type="SAM" id="SignalP"/>
    </source>
</evidence>
<accession>A5K9S9</accession>
<feature type="compositionally biased region" description="Gly residues" evidence="1">
    <location>
        <begin position="345"/>
        <end position="357"/>
    </location>
</feature>
<evidence type="ECO:0000256" key="1">
    <source>
        <dbReference type="SAM" id="MobiDB-lite"/>
    </source>
</evidence>
<feature type="region of interest" description="Disordered" evidence="1">
    <location>
        <begin position="210"/>
        <end position="443"/>
    </location>
</feature>
<keyword evidence="2" id="KW-1133">Transmembrane helix</keyword>
<feature type="compositionally biased region" description="Polar residues" evidence="1">
    <location>
        <begin position="858"/>
        <end position="872"/>
    </location>
</feature>
<keyword evidence="3" id="KW-0732">Signal</keyword>
<dbReference type="OMA" id="GDHFGDH"/>
<feature type="transmembrane region" description="Helical" evidence="2">
    <location>
        <begin position="516"/>
        <end position="537"/>
    </location>
</feature>
<feature type="compositionally biased region" description="Basic and acidic residues" evidence="1">
    <location>
        <begin position="261"/>
        <end position="306"/>
    </location>
</feature>
<evidence type="ECO:0000313" key="4">
    <source>
        <dbReference type="EMBL" id="EDL43817.1"/>
    </source>
</evidence>
<evidence type="ECO:0000313" key="5">
    <source>
        <dbReference type="Proteomes" id="UP000008333"/>
    </source>
</evidence>
<feature type="compositionally biased region" description="Low complexity" evidence="1">
    <location>
        <begin position="16"/>
        <end position="28"/>
    </location>
</feature>
<keyword evidence="5" id="KW-1185">Reference proteome</keyword>
<sequence>MQIVRVLLFSLLIAASSPTSSSKSPHSNPQKEKPTGKNEDGSKEAPPAEESNHGSDDQRGENEGGEDSLGEPYELDDGATGPPRGGADEGGGRTGRSGDQGGRENEREGNSNGRGVFGSLLSFLNGGNFGDYASQKQVPFHPEEGHAKGEASHEEKLTSHFINTLESSERRHTVGGSIPFGRKSKAKQCSYSHALFGQLAKKKTILDRSLEEESNVGESAPVEGEHSPFGDDHQGEDPQGGGEAEAEKVEEPEWGGEAAQEGDHFGDDHGDHFGDDHGDHFGDDHGDLFGDDHGAHFGNHSGDHLGDPPVEEGEGEGTRDFFNFEKEFMKREEEKEEEKEKSGGVASGGAADGGAADGGAEDGGAAEQVGEREANVSSHNGGGAKGRAGKKKGPSDTEQKKKKRSSAGEVHRAAMNGASGVSGVGGVGDVGGGNPGEETDEPDELLINKPEAIKYFFEVLTEVCVIIKLGVVHRFTHVVIPIKNIIVSKTLRQIEVVLRTMLSVHRLGSHKYRDTYGLGIIALLLYLLTYLINRCLYKGGKKRREEHSERKPDDVYLVNLLKRILYVVESRKTGTNADEGVLHDVLYNTETLLATSNIINKENKQIYTDIIGSINNLGIFTYVSTQALKSINQKADLLISGFAGGKAARPGGGQEEEEEALNLEMMDLDMGGSAMGGSAIGGTSLGGGALGVSLGAALGRRGFPNGVEAVLPNGMEMSFPNGVETGFPNGAIGHMVDDAYDVGNMQNNFGDDPLYGENSVRSKMRYRMVHQHNEEFEEGDLLAYSKGTASYGFVGEGQGANGGGDFPYEGVDAGGSAANVMSGANPMSAANPVSGANFPHFGHPKQGGDFLKEDLNSRSSFSHVSKPSNQMNGDEVTNEDGGKTSPGRSRAVDPPPPPAMAYMSSEHLPEGFGGAHSGQQSGQQISTPAAPPASPTVASPAGPPLPPPPMFPFGHVHPNGEVHTKKTSAGLSAGPPEKGTDSGDGAFPVHGSLNMMGIAPPEDALSSAKKDDVANHVAGPQAPFFEDPPSGAAAPPKKDSLQNYAPPPQLMEITASRNQKYLTQRK</sequence>
<feature type="compositionally biased region" description="Basic and acidic residues" evidence="1">
    <location>
        <begin position="50"/>
        <end position="62"/>
    </location>
</feature>
<name>A5K9S9_PLAVS</name>
<feature type="compositionally biased region" description="Pro residues" evidence="1">
    <location>
        <begin position="941"/>
        <end position="951"/>
    </location>
</feature>
<feature type="compositionally biased region" description="Basic and acidic residues" evidence="1">
    <location>
        <begin position="316"/>
        <end position="342"/>
    </location>
</feature>
<feature type="region of interest" description="Disordered" evidence="1">
    <location>
        <begin position="126"/>
        <end position="180"/>
    </location>
</feature>
<feature type="compositionally biased region" description="Gly residues" evidence="1">
    <location>
        <begin position="420"/>
        <end position="435"/>
    </location>
</feature>
<comment type="caution">
    <text evidence="4">The sequence shown here is derived from an EMBL/GenBank/DDBJ whole genome shotgun (WGS) entry which is preliminary data.</text>
</comment>
<proteinExistence type="predicted"/>
<organism evidence="4 5">
    <name type="scientific">Plasmodium vivax (strain Salvador I)</name>
    <dbReference type="NCBI Taxonomy" id="126793"/>
    <lineage>
        <taxon>Eukaryota</taxon>
        <taxon>Sar</taxon>
        <taxon>Alveolata</taxon>
        <taxon>Apicomplexa</taxon>
        <taxon>Aconoidasida</taxon>
        <taxon>Haemosporida</taxon>
        <taxon>Plasmodiidae</taxon>
        <taxon>Plasmodium</taxon>
        <taxon>Plasmodium (Plasmodium)</taxon>
    </lineage>
</organism>
<feature type="compositionally biased region" description="Low complexity" evidence="1">
    <location>
        <begin position="917"/>
        <end position="928"/>
    </location>
</feature>
<feature type="signal peptide" evidence="3">
    <location>
        <begin position="1"/>
        <end position="22"/>
    </location>
</feature>
<feature type="chain" id="PRO_5005659995" description="Secreted ookinete protein" evidence="3">
    <location>
        <begin position="23"/>
        <end position="1066"/>
    </location>
</feature>
<feature type="region of interest" description="Disordered" evidence="1">
    <location>
        <begin position="858"/>
        <end position="1066"/>
    </location>
</feature>
<dbReference type="EMBL" id="AAKM01000013">
    <property type="protein sequence ID" value="EDL43817.1"/>
    <property type="molecule type" value="Genomic_DNA"/>
</dbReference>
<keyword evidence="2" id="KW-0812">Transmembrane</keyword>
<evidence type="ECO:0000256" key="2">
    <source>
        <dbReference type="SAM" id="Phobius"/>
    </source>
</evidence>
<keyword evidence="2" id="KW-0472">Membrane</keyword>
<dbReference type="RefSeq" id="XP_001613544.1">
    <property type="nucleotide sequence ID" value="XM_001613494.1"/>
</dbReference>
<feature type="region of interest" description="Disordered" evidence="1">
    <location>
        <begin position="16"/>
        <end position="114"/>
    </location>
</feature>
<dbReference type="KEGG" id="pvx:PVX_081345"/>
<dbReference type="AlphaFoldDB" id="A5K9S9"/>
<evidence type="ECO:0008006" key="6">
    <source>
        <dbReference type="Google" id="ProtNLM"/>
    </source>
</evidence>
<feature type="compositionally biased region" description="Polar residues" evidence="1">
    <location>
        <begin position="1055"/>
        <end position="1066"/>
    </location>
</feature>